<feature type="transmembrane region" description="Helical" evidence="1">
    <location>
        <begin position="291"/>
        <end position="310"/>
    </location>
</feature>
<dbReference type="GO" id="GO:0046872">
    <property type="term" value="F:metal ion binding"/>
    <property type="evidence" value="ECO:0007669"/>
    <property type="project" value="InterPro"/>
</dbReference>
<proteinExistence type="predicted"/>
<evidence type="ECO:0000313" key="3">
    <source>
        <dbReference type="Proteomes" id="UP000002654"/>
    </source>
</evidence>
<evidence type="ECO:0000313" key="2">
    <source>
        <dbReference type="EMBL" id="CCC81157.1"/>
    </source>
</evidence>
<reference evidence="2 3" key="1">
    <citation type="journal article" date="2011" name="PLoS ONE">
        <title>The complete genome sequence of Thermoproteus tenax: a physiologically versatile member of the Crenarchaeota.</title>
        <authorList>
            <person name="Siebers B."/>
            <person name="Zaparty M."/>
            <person name="Raddatz G."/>
            <person name="Tjaden B."/>
            <person name="Albers S.V."/>
            <person name="Bell S.D."/>
            <person name="Blombach F."/>
            <person name="Kletzin A."/>
            <person name="Kyrpides N."/>
            <person name="Lanz C."/>
            <person name="Plagens A."/>
            <person name="Rampp M."/>
            <person name="Rosinus A."/>
            <person name="von Jan M."/>
            <person name="Makarova K.S."/>
            <person name="Klenk H.P."/>
            <person name="Schuster S.C."/>
            <person name="Hensel R."/>
        </authorList>
    </citation>
    <scope>NUCLEOTIDE SEQUENCE [LARGE SCALE GENOMIC DNA]</scope>
    <source>
        <strain evidence="3">ATCC 35583 / DSM 2078 / JCM 9277 / NBRC 100435 / Kra 1</strain>
    </source>
</reference>
<keyword evidence="1" id="KW-0812">Transmembrane</keyword>
<dbReference type="AlphaFoldDB" id="G4RNL3"/>
<keyword evidence="1" id="KW-1133">Transmembrane helix</keyword>
<sequence>MIARVVVLGLALLAIAAWATTIVVTFPAYDLYLKEAFPQANVVLLTKGVSDPHEYQLTPSDVQMLLSLGPNDVIVTSLHAQFELRILQMAQSGEIKAKVVVVPQIAQYLTFDGRLVRGNWSEGGVNEHEHGLYVPNAIRIIEAVANATGLSPNQTYLEQLLELNRTYCCKFSGRAVAVTPAAEYILYWLGYRDIVVLIKEEGVPPTPQDLQRAAEYMEEGAPALAVGVSGETLRIAQSLEDKLREMGVSNPHIITAVFNGSYIGTMEQVVEQISQRTQTAQPAQAGSAPGYLLLIIAVTVAVAAAAIAVFKFRRASVH</sequence>
<dbReference type="PaxDb" id="768679-TTX_0490"/>
<dbReference type="PATRIC" id="fig|768679.9.peg.505"/>
<dbReference type="KEGG" id="ttn:TTX_0490"/>
<dbReference type="OrthoDB" id="50488at2157"/>
<dbReference type="SUPFAM" id="SSF53807">
    <property type="entry name" value="Helical backbone' metal receptor"/>
    <property type="match status" value="1"/>
</dbReference>
<dbReference type="HOGENOM" id="CLU_870496_0_0_2"/>
<dbReference type="Pfam" id="PF01297">
    <property type="entry name" value="ZnuA"/>
    <property type="match status" value="1"/>
</dbReference>
<dbReference type="EMBL" id="FN869859">
    <property type="protein sequence ID" value="CCC81157.1"/>
    <property type="molecule type" value="Genomic_DNA"/>
</dbReference>
<name>G4RNL3_THETK</name>
<dbReference type="RefSeq" id="WP_014126414.1">
    <property type="nucleotide sequence ID" value="NC_016070.1"/>
</dbReference>
<keyword evidence="1" id="KW-0472">Membrane</keyword>
<dbReference type="GeneID" id="11263492"/>
<keyword evidence="3" id="KW-1185">Reference proteome</keyword>
<dbReference type="Proteomes" id="UP000002654">
    <property type="component" value="Chromosome"/>
</dbReference>
<accession>G4RNL3</accession>
<dbReference type="eggNOG" id="arCOG01005">
    <property type="taxonomic scope" value="Archaea"/>
</dbReference>
<dbReference type="GO" id="GO:0030001">
    <property type="term" value="P:metal ion transport"/>
    <property type="evidence" value="ECO:0007669"/>
    <property type="project" value="InterPro"/>
</dbReference>
<protein>
    <submittedName>
        <fullName evidence="2">ABC-type Mn/Zn transport system, periplasmic component</fullName>
    </submittedName>
</protein>
<organism evidence="2 3">
    <name type="scientific">Thermoproteus tenax (strain ATCC 35583 / DSM 2078 / JCM 9277 / NBRC 100435 / Kra 1)</name>
    <dbReference type="NCBI Taxonomy" id="768679"/>
    <lineage>
        <taxon>Archaea</taxon>
        <taxon>Thermoproteota</taxon>
        <taxon>Thermoprotei</taxon>
        <taxon>Thermoproteales</taxon>
        <taxon>Thermoproteaceae</taxon>
        <taxon>Thermoproteus</taxon>
    </lineage>
</organism>
<dbReference type="InterPro" id="IPR006127">
    <property type="entry name" value="ZnuA-like"/>
</dbReference>
<dbReference type="STRING" id="768679.TTX_0490"/>
<evidence type="ECO:0000256" key="1">
    <source>
        <dbReference type="SAM" id="Phobius"/>
    </source>
</evidence>
<gene>
    <name evidence="2" type="ordered locus">TTX_0490</name>
</gene>